<sequence>MGEFIEVSKIDELKDGAMKAVNVAGREILLVKVGG</sequence>
<accession>X1Q775</accession>
<evidence type="ECO:0000313" key="1">
    <source>
        <dbReference type="EMBL" id="GAI39114.1"/>
    </source>
</evidence>
<dbReference type="EMBL" id="BARV01023645">
    <property type="protein sequence ID" value="GAI39114.1"/>
    <property type="molecule type" value="Genomic_DNA"/>
</dbReference>
<proteinExistence type="predicted"/>
<comment type="caution">
    <text evidence="1">The sequence shown here is derived from an EMBL/GenBank/DDBJ whole genome shotgun (WGS) entry which is preliminary data.</text>
</comment>
<dbReference type="InterPro" id="IPR036922">
    <property type="entry name" value="Rieske_2Fe-2S_sf"/>
</dbReference>
<gene>
    <name evidence="1" type="ORF">S06H3_38751</name>
</gene>
<dbReference type="GO" id="GO:0051537">
    <property type="term" value="F:2 iron, 2 sulfur cluster binding"/>
    <property type="evidence" value="ECO:0007669"/>
    <property type="project" value="InterPro"/>
</dbReference>
<dbReference type="AlphaFoldDB" id="X1Q775"/>
<organism evidence="1">
    <name type="scientific">marine sediment metagenome</name>
    <dbReference type="NCBI Taxonomy" id="412755"/>
    <lineage>
        <taxon>unclassified sequences</taxon>
        <taxon>metagenomes</taxon>
        <taxon>ecological metagenomes</taxon>
    </lineage>
</organism>
<reference evidence="1" key="1">
    <citation type="journal article" date="2014" name="Front. Microbiol.">
        <title>High frequency of phylogenetically diverse reductive dehalogenase-homologous genes in deep subseafloor sedimentary metagenomes.</title>
        <authorList>
            <person name="Kawai M."/>
            <person name="Futagami T."/>
            <person name="Toyoda A."/>
            <person name="Takaki Y."/>
            <person name="Nishi S."/>
            <person name="Hori S."/>
            <person name="Arai W."/>
            <person name="Tsubouchi T."/>
            <person name="Morono Y."/>
            <person name="Uchiyama I."/>
            <person name="Ito T."/>
            <person name="Fujiyama A."/>
            <person name="Inagaki F."/>
            <person name="Takami H."/>
        </authorList>
    </citation>
    <scope>NUCLEOTIDE SEQUENCE</scope>
    <source>
        <strain evidence="1">Expedition CK06-06</strain>
    </source>
</reference>
<dbReference type="Gene3D" id="2.102.10.10">
    <property type="entry name" value="Rieske [2Fe-2S] iron-sulphur domain"/>
    <property type="match status" value="1"/>
</dbReference>
<feature type="non-terminal residue" evidence="1">
    <location>
        <position position="35"/>
    </location>
</feature>
<name>X1Q775_9ZZZZ</name>
<protein>
    <submittedName>
        <fullName evidence="1">Uncharacterized protein</fullName>
    </submittedName>
</protein>